<dbReference type="PANTHER" id="PTHR42847">
    <property type="entry name" value="ALKANESULFONATE MONOOXYGENASE"/>
    <property type="match status" value="1"/>
</dbReference>
<evidence type="ECO:0000256" key="2">
    <source>
        <dbReference type="ARBA" id="ARBA00022643"/>
    </source>
</evidence>
<dbReference type="InterPro" id="IPR011251">
    <property type="entry name" value="Luciferase-like_dom"/>
</dbReference>
<evidence type="ECO:0000259" key="5">
    <source>
        <dbReference type="Pfam" id="PF00296"/>
    </source>
</evidence>
<dbReference type="Gene3D" id="3.20.20.30">
    <property type="entry name" value="Luciferase-like domain"/>
    <property type="match status" value="1"/>
</dbReference>
<dbReference type="PANTHER" id="PTHR42847:SF4">
    <property type="entry name" value="ALKANESULFONATE MONOOXYGENASE-RELATED"/>
    <property type="match status" value="1"/>
</dbReference>
<evidence type="ECO:0000256" key="3">
    <source>
        <dbReference type="ARBA" id="ARBA00023002"/>
    </source>
</evidence>
<keyword evidence="1" id="KW-0285">Flavoprotein</keyword>
<dbReference type="RefSeq" id="WP_106722822.1">
    <property type="nucleotide sequence ID" value="NZ_PXYL01000002.1"/>
</dbReference>
<keyword evidence="2" id="KW-0288">FMN</keyword>
<dbReference type="AlphaFoldDB" id="A0A2P7SKC4"/>
<keyword evidence="7" id="KW-1185">Reference proteome</keyword>
<evidence type="ECO:0000313" key="6">
    <source>
        <dbReference type="EMBL" id="PSJ62917.1"/>
    </source>
</evidence>
<sequence>MTESHNRMYNSDTFLLGTFATNCSSGLTVSKLPERWNNSWANNLRLAQMLDDAGIDFMLPIARWVGYGGETNFHGGVLETMTWAAGLLAKTRDITIFATIHTTANHPVVVAKQLATIDQIGNGRIGLNIVAGWNKPEYEALGLTLPDDHETRYGYAQEWYDVIKALWTRTEAFDWDGTYFKLKNILGDPRPSRQVPILNAAGSGEGRAFAVRNADFLFTPAIDLSRSSEEIAMLKQQGRDVGRDVNVLTFSHVVCRPTEKEAKEFLEHTGKNNTDWPAVDNLVRLLFSHAQSFPHDLLALIRDRMAAGHGGFPLTGTPEQVADGLTALHAAGFRGTTLSFFDYAEEFPYFRDNVLPILEARGIRPAHRPAEAAA</sequence>
<evidence type="ECO:0000313" key="7">
    <source>
        <dbReference type="Proteomes" id="UP000240653"/>
    </source>
</evidence>
<keyword evidence="4" id="KW-0503">Monooxygenase</keyword>
<feature type="domain" description="Luciferase-like" evidence="5">
    <location>
        <begin position="17"/>
        <end position="334"/>
    </location>
</feature>
<evidence type="ECO:0000256" key="1">
    <source>
        <dbReference type="ARBA" id="ARBA00022630"/>
    </source>
</evidence>
<dbReference type="SUPFAM" id="SSF51679">
    <property type="entry name" value="Bacterial luciferase-like"/>
    <property type="match status" value="1"/>
</dbReference>
<dbReference type="GO" id="GO:0016705">
    <property type="term" value="F:oxidoreductase activity, acting on paired donors, with incorporation or reduction of molecular oxygen"/>
    <property type="evidence" value="ECO:0007669"/>
    <property type="project" value="InterPro"/>
</dbReference>
<keyword evidence="3" id="KW-0560">Oxidoreductase</keyword>
<proteinExistence type="predicted"/>
<protein>
    <submittedName>
        <fullName evidence="6">LLM class flavin-dependent oxidoreductase</fullName>
    </submittedName>
</protein>
<organism evidence="6 7">
    <name type="scientific">Pseudaminobacter soli</name>
    <name type="common">ex Li et al. 2025</name>
    <dbReference type="NCBI Taxonomy" id="1295366"/>
    <lineage>
        <taxon>Bacteria</taxon>
        <taxon>Pseudomonadati</taxon>
        <taxon>Pseudomonadota</taxon>
        <taxon>Alphaproteobacteria</taxon>
        <taxon>Hyphomicrobiales</taxon>
        <taxon>Phyllobacteriaceae</taxon>
        <taxon>Pseudaminobacter</taxon>
    </lineage>
</organism>
<comment type="caution">
    <text evidence="6">The sequence shown here is derived from an EMBL/GenBank/DDBJ whole genome shotgun (WGS) entry which is preliminary data.</text>
</comment>
<dbReference type="OrthoDB" id="9814695at2"/>
<dbReference type="EMBL" id="PXYL01000002">
    <property type="protein sequence ID" value="PSJ62917.1"/>
    <property type="molecule type" value="Genomic_DNA"/>
</dbReference>
<dbReference type="GO" id="GO:0004497">
    <property type="term" value="F:monooxygenase activity"/>
    <property type="evidence" value="ECO:0007669"/>
    <property type="project" value="UniProtKB-KW"/>
</dbReference>
<dbReference type="Proteomes" id="UP000240653">
    <property type="component" value="Unassembled WGS sequence"/>
</dbReference>
<evidence type="ECO:0000256" key="4">
    <source>
        <dbReference type="ARBA" id="ARBA00023033"/>
    </source>
</evidence>
<reference evidence="6 7" key="1">
    <citation type="submission" date="2018-03" db="EMBL/GenBank/DDBJ databases">
        <title>The draft genome of Mesorhizobium soli JCM 19897.</title>
        <authorList>
            <person name="Li L."/>
            <person name="Liu L."/>
            <person name="Liang L."/>
            <person name="Wang T."/>
            <person name="Zhang X."/>
        </authorList>
    </citation>
    <scope>NUCLEOTIDE SEQUENCE [LARGE SCALE GENOMIC DNA]</scope>
    <source>
        <strain evidence="6 7">JCM 19897</strain>
    </source>
</reference>
<dbReference type="CDD" id="cd01094">
    <property type="entry name" value="Alkanesulfonate_monoxygenase"/>
    <property type="match status" value="1"/>
</dbReference>
<dbReference type="Pfam" id="PF00296">
    <property type="entry name" value="Bac_luciferase"/>
    <property type="match status" value="1"/>
</dbReference>
<dbReference type="InterPro" id="IPR036661">
    <property type="entry name" value="Luciferase-like_sf"/>
</dbReference>
<accession>A0A2P7SKC4</accession>
<name>A0A2P7SKC4_9HYPH</name>
<dbReference type="InterPro" id="IPR050172">
    <property type="entry name" value="SsuD_RutA_monooxygenase"/>
</dbReference>
<gene>
    <name evidence="6" type="ORF">C7I85_04920</name>
</gene>